<reference evidence="7 8" key="1">
    <citation type="submission" date="2020-05" db="EMBL/GenBank/DDBJ databases">
        <title>Complete genome sequence of Gemmatimonas greenlandica TET16.</title>
        <authorList>
            <person name="Zeng Y."/>
        </authorList>
    </citation>
    <scope>NUCLEOTIDE SEQUENCE [LARGE SCALE GENOMIC DNA]</scope>
    <source>
        <strain evidence="7 8">TET16</strain>
    </source>
</reference>
<dbReference type="AlphaFoldDB" id="A0A6M4INS3"/>
<dbReference type="KEGG" id="ggr:HKW67_05970"/>
<accession>A0A6M4INS3</accession>
<evidence type="ECO:0000256" key="1">
    <source>
        <dbReference type="ARBA" id="ARBA00004651"/>
    </source>
</evidence>
<keyword evidence="8" id="KW-1185">Reference proteome</keyword>
<feature type="transmembrane region" description="Helical" evidence="6">
    <location>
        <begin position="162"/>
        <end position="186"/>
    </location>
</feature>
<sequence>MTQSGTWRERGVLRHPALKVLLLLLTGSFIAWALHGQWTEMRASARDLRVEWRWVAAASATVLAVYSLLIQSWRVLLRGWGGELSYPAAARIWTIANLGRWIPGKVWSVGALSVLAAREGVSGTAAAGAAVLGTLLNIGAGFGVAVIMGAEGLDTVYPGFRTGAMVATFVFIAGVLALPRLLPPVLAWFAAKRGVPLASKQLSARTLWTAAAMNAASWLGYGMAFALFSRGVTPRISSDPALFIAVFTASYLIGYLVLFSPGGLGFREAALTVFLVGVSAAGQGDAVILGVTSRVWLTVLEVLPGLVSLFFLPASQRAALQQAK</sequence>
<feature type="transmembrane region" description="Helical" evidence="6">
    <location>
        <begin position="125"/>
        <end position="150"/>
    </location>
</feature>
<evidence type="ECO:0000256" key="3">
    <source>
        <dbReference type="ARBA" id="ARBA00022692"/>
    </source>
</evidence>
<dbReference type="Pfam" id="PF03706">
    <property type="entry name" value="LPG_synthase_TM"/>
    <property type="match status" value="1"/>
</dbReference>
<feature type="transmembrane region" description="Helical" evidence="6">
    <location>
        <begin position="270"/>
        <end position="289"/>
    </location>
</feature>
<keyword evidence="4 6" id="KW-1133">Transmembrane helix</keyword>
<evidence type="ECO:0000256" key="6">
    <source>
        <dbReference type="SAM" id="Phobius"/>
    </source>
</evidence>
<evidence type="ECO:0000313" key="7">
    <source>
        <dbReference type="EMBL" id="QJR35086.1"/>
    </source>
</evidence>
<gene>
    <name evidence="7" type="ORF">HKW67_05970</name>
</gene>
<feature type="transmembrane region" description="Helical" evidence="6">
    <location>
        <begin position="240"/>
        <end position="258"/>
    </location>
</feature>
<comment type="subcellular location">
    <subcellularLocation>
        <location evidence="1">Cell membrane</location>
        <topology evidence="1">Multi-pass membrane protein</topology>
    </subcellularLocation>
</comment>
<protein>
    <recommendedName>
        <fullName evidence="9">Flippase-like domain-containing protein</fullName>
    </recommendedName>
</protein>
<dbReference type="RefSeq" id="WP_171224515.1">
    <property type="nucleotide sequence ID" value="NZ_CP053085.1"/>
</dbReference>
<feature type="transmembrane region" description="Helical" evidence="6">
    <location>
        <begin position="52"/>
        <end position="70"/>
    </location>
</feature>
<evidence type="ECO:0008006" key="9">
    <source>
        <dbReference type="Google" id="ProtNLM"/>
    </source>
</evidence>
<evidence type="ECO:0000256" key="2">
    <source>
        <dbReference type="ARBA" id="ARBA00022475"/>
    </source>
</evidence>
<name>A0A6M4INS3_9BACT</name>
<evidence type="ECO:0000256" key="4">
    <source>
        <dbReference type="ARBA" id="ARBA00022989"/>
    </source>
</evidence>
<evidence type="ECO:0000256" key="5">
    <source>
        <dbReference type="ARBA" id="ARBA00023136"/>
    </source>
</evidence>
<dbReference type="EMBL" id="CP053085">
    <property type="protein sequence ID" value="QJR35086.1"/>
    <property type="molecule type" value="Genomic_DNA"/>
</dbReference>
<keyword evidence="3 6" id="KW-0812">Transmembrane</keyword>
<dbReference type="Proteomes" id="UP000500938">
    <property type="component" value="Chromosome"/>
</dbReference>
<feature type="transmembrane region" description="Helical" evidence="6">
    <location>
        <begin position="207"/>
        <end position="228"/>
    </location>
</feature>
<proteinExistence type="predicted"/>
<dbReference type="InterPro" id="IPR022791">
    <property type="entry name" value="L-PG_synthase/AglD"/>
</dbReference>
<evidence type="ECO:0000313" key="8">
    <source>
        <dbReference type="Proteomes" id="UP000500938"/>
    </source>
</evidence>
<dbReference type="GO" id="GO:0005886">
    <property type="term" value="C:plasma membrane"/>
    <property type="evidence" value="ECO:0007669"/>
    <property type="project" value="UniProtKB-SubCell"/>
</dbReference>
<keyword evidence="2" id="KW-1003">Cell membrane</keyword>
<organism evidence="7 8">
    <name type="scientific">Gemmatimonas groenlandica</name>
    <dbReference type="NCBI Taxonomy" id="2732249"/>
    <lineage>
        <taxon>Bacteria</taxon>
        <taxon>Pseudomonadati</taxon>
        <taxon>Gemmatimonadota</taxon>
        <taxon>Gemmatimonadia</taxon>
        <taxon>Gemmatimonadales</taxon>
        <taxon>Gemmatimonadaceae</taxon>
        <taxon>Gemmatimonas</taxon>
    </lineage>
</organism>
<keyword evidence="5 6" id="KW-0472">Membrane</keyword>